<evidence type="ECO:0000256" key="1">
    <source>
        <dbReference type="ARBA" id="ARBA00004123"/>
    </source>
</evidence>
<dbReference type="InterPro" id="IPR023580">
    <property type="entry name" value="RNA_pol_su_RPB10"/>
</dbReference>
<organism evidence="8 9">
    <name type="scientific">Babesia ovata</name>
    <dbReference type="NCBI Taxonomy" id="189622"/>
    <lineage>
        <taxon>Eukaryota</taxon>
        <taxon>Sar</taxon>
        <taxon>Alveolata</taxon>
        <taxon>Apicomplexa</taxon>
        <taxon>Aconoidasida</taxon>
        <taxon>Piroplasmida</taxon>
        <taxon>Babesiidae</taxon>
        <taxon>Babesia</taxon>
    </lineage>
</organism>
<dbReference type="GO" id="GO:0005666">
    <property type="term" value="C:RNA polymerase III complex"/>
    <property type="evidence" value="ECO:0007669"/>
    <property type="project" value="TreeGrafter"/>
</dbReference>
<name>A0A2H6K8A4_9APIC</name>
<dbReference type="GO" id="GO:0005665">
    <property type="term" value="C:RNA polymerase II, core complex"/>
    <property type="evidence" value="ECO:0007669"/>
    <property type="project" value="UniProtKB-ARBA"/>
</dbReference>
<evidence type="ECO:0000256" key="5">
    <source>
        <dbReference type="ARBA" id="ARBA00022833"/>
    </source>
</evidence>
<dbReference type="Proteomes" id="UP000236319">
    <property type="component" value="Unassembled WGS sequence"/>
</dbReference>
<dbReference type="EMBL" id="BDSA01000001">
    <property type="protein sequence ID" value="GBE59221.1"/>
    <property type="molecule type" value="Genomic_DNA"/>
</dbReference>
<evidence type="ECO:0000313" key="8">
    <source>
        <dbReference type="EMBL" id="GBE59221.1"/>
    </source>
</evidence>
<comment type="subcellular location">
    <subcellularLocation>
        <location evidence="1">Nucleus</location>
    </subcellularLocation>
</comment>
<evidence type="ECO:0000256" key="3">
    <source>
        <dbReference type="ARBA" id="ARBA00022478"/>
    </source>
</evidence>
<accession>A0A2H6K8A4</accession>
<dbReference type="PROSITE" id="PS01112">
    <property type="entry name" value="RNA_POL_N_8KD"/>
    <property type="match status" value="1"/>
</dbReference>
<dbReference type="GO" id="GO:0042797">
    <property type="term" value="P:tRNA transcription by RNA polymerase III"/>
    <property type="evidence" value="ECO:0007669"/>
    <property type="project" value="TreeGrafter"/>
</dbReference>
<evidence type="ECO:0000256" key="4">
    <source>
        <dbReference type="ARBA" id="ARBA00022723"/>
    </source>
</evidence>
<protein>
    <recommendedName>
        <fullName evidence="2">DNA-directed RNA polymerases I, II, and III subunit RPABC5</fullName>
    </recommendedName>
</protein>
<dbReference type="GO" id="GO:0006366">
    <property type="term" value="P:transcription by RNA polymerase II"/>
    <property type="evidence" value="ECO:0007669"/>
    <property type="project" value="TreeGrafter"/>
</dbReference>
<dbReference type="OrthoDB" id="10258858at2759"/>
<dbReference type="GO" id="GO:0006360">
    <property type="term" value="P:transcription by RNA polymerase I"/>
    <property type="evidence" value="ECO:0007669"/>
    <property type="project" value="TreeGrafter"/>
</dbReference>
<gene>
    <name evidence="8" type="ORF">BOVATA_007140</name>
</gene>
<dbReference type="GO" id="GO:0003677">
    <property type="term" value="F:DNA binding"/>
    <property type="evidence" value="ECO:0007669"/>
    <property type="project" value="InterPro"/>
</dbReference>
<keyword evidence="9" id="KW-1185">Reference proteome</keyword>
<sequence>MIVPIRCFTCGKVIGHLWERWLDMLKMNVSEGDALDRLDLTRYCCRRMILTHVDLIEKLLVYNNRCAVFGCDGDHRLCRVGSVVEPDFRKVVQVQVLDQDVDLVLAVGENDGVQLEASRQHPRHIVRDGVVVLGDFHQVVPGSLEADVDFERLLRDLGDRAGLENPAEIGTAVRDEEPSVVPDVSDPVVDGELGSDTVVTVVAILDPNDLFGSLRFGGQVDRDRLASHAHEGDLTIRHPAAEGLHDAVALLGERPYHDVGHEVLFCDVDLPHLEVPVVGHKGGVTEGDGTHGDVVEVLAHVELDEPTEPVLAEHIWQHVSKHVHYAERTRLLVPFDEQHGFIPEETLFEHVLAVEPDAFVHLLGDEQLVEVVQELCRKRVALVRRDDVVLVLDGSYLHVRQGGRDMELALLQTRYPEVGVVSVQLRELELHGLGPVEPYAILVGDVGDIGGVIQKALSNERLVHVSDSTDGVQEVVRRRYRVHLAVSVRSDLDALIYVGGRQLQVDDLRLVRRVVTPVRRAVELGFEEPVQEPGVHGEVVGAPHDLHFHLHTTGLVAHVNDALLVENVHNPVVGVTTTVEEDAVFATGRQDLAILRPVVFRQVDVQGIVVQGAVHAVFPGDGQERRLEAVSHVRRGKYIPLVVVELRVPEEDLVIMLEQHFVAASDGSHAPSRFGQESSHSVISAQRFVHEPVEVLRAYVQIIKFFRVILVRATGGFYKPLSVGNTEEDGLNFHNVHETVLFNEGLHDIRSIFRF</sequence>
<keyword evidence="3 8" id="KW-0240">DNA-directed RNA polymerase</keyword>
<keyword evidence="6" id="KW-0804">Transcription</keyword>
<dbReference type="GO" id="GO:0005736">
    <property type="term" value="C:RNA polymerase I complex"/>
    <property type="evidence" value="ECO:0007669"/>
    <property type="project" value="TreeGrafter"/>
</dbReference>
<dbReference type="PANTHER" id="PTHR23431:SF3">
    <property type="entry name" value="DNA-DIRECTED RNA POLYMERASES I, II, AND III SUBUNIT RPABC5"/>
    <property type="match status" value="1"/>
</dbReference>
<keyword evidence="5" id="KW-0862">Zinc</keyword>
<evidence type="ECO:0000256" key="2">
    <source>
        <dbReference type="ARBA" id="ARBA00020813"/>
    </source>
</evidence>
<dbReference type="RefSeq" id="XP_028865464.1">
    <property type="nucleotide sequence ID" value="XM_029009631.1"/>
</dbReference>
<dbReference type="Pfam" id="PF01194">
    <property type="entry name" value="RNA_pol_N"/>
    <property type="match status" value="1"/>
</dbReference>
<dbReference type="InterPro" id="IPR020789">
    <property type="entry name" value="RNA_pol_suN_Zn-BS"/>
</dbReference>
<dbReference type="NCBIfam" id="NF003089">
    <property type="entry name" value="PRK04016.1"/>
    <property type="match status" value="1"/>
</dbReference>
<dbReference type="Gene3D" id="1.10.10.60">
    <property type="entry name" value="Homeodomain-like"/>
    <property type="match status" value="1"/>
</dbReference>
<dbReference type="HAMAP" id="MF_00250">
    <property type="entry name" value="RNApol_arch_Rpo10"/>
    <property type="match status" value="1"/>
</dbReference>
<comment type="similarity">
    <text evidence="7">Belongs to the archaeal Rpo10/eukaryotic RPB10 RNA polymerase subunit family.</text>
</comment>
<dbReference type="GO" id="GO:0003899">
    <property type="term" value="F:DNA-directed RNA polymerase activity"/>
    <property type="evidence" value="ECO:0007669"/>
    <property type="project" value="InterPro"/>
</dbReference>
<comment type="caution">
    <text evidence="8">The sequence shown here is derived from an EMBL/GenBank/DDBJ whole genome shotgun (WGS) entry which is preliminary data.</text>
</comment>
<dbReference type="GeneID" id="39872991"/>
<dbReference type="VEuPathDB" id="PiroplasmaDB:BOVATA_007140"/>
<dbReference type="FunFam" id="1.10.10.60:FF:000024">
    <property type="entry name" value="DNA-directed RNA polymerases I, II, and III subunit"/>
    <property type="match status" value="1"/>
</dbReference>
<dbReference type="PANTHER" id="PTHR23431">
    <property type="entry name" value="DNA-DIRECTED RNA POLYMERASES I, II, AND III SUBUNIT RPABC5 FAMILY MEMBER"/>
    <property type="match status" value="1"/>
</dbReference>
<evidence type="ECO:0000256" key="7">
    <source>
        <dbReference type="ARBA" id="ARBA00025720"/>
    </source>
</evidence>
<dbReference type="AlphaFoldDB" id="A0A2H6K8A4"/>
<dbReference type="GO" id="GO:0008270">
    <property type="term" value="F:zinc ion binding"/>
    <property type="evidence" value="ECO:0007669"/>
    <property type="project" value="InterPro"/>
</dbReference>
<keyword evidence="4" id="KW-0479">Metal-binding</keyword>
<dbReference type="InterPro" id="IPR000268">
    <property type="entry name" value="RPABC5/Rpb10"/>
</dbReference>
<reference evidence="8 9" key="1">
    <citation type="journal article" date="2017" name="BMC Genomics">
        <title>Whole-genome assembly of Babesia ovata and comparative genomics between closely related pathogens.</title>
        <authorList>
            <person name="Yamagishi J."/>
            <person name="Asada M."/>
            <person name="Hakimi H."/>
            <person name="Tanaka T.Q."/>
            <person name="Sugimoto C."/>
            <person name="Kawazu S."/>
        </authorList>
    </citation>
    <scope>NUCLEOTIDE SEQUENCE [LARGE SCALE GENOMIC DNA]</scope>
    <source>
        <strain evidence="8 9">Miyake</strain>
    </source>
</reference>
<evidence type="ECO:0000256" key="6">
    <source>
        <dbReference type="ARBA" id="ARBA00023163"/>
    </source>
</evidence>
<evidence type="ECO:0000313" key="9">
    <source>
        <dbReference type="Proteomes" id="UP000236319"/>
    </source>
</evidence>
<proteinExistence type="inferred from homology"/>
<dbReference type="SUPFAM" id="SSF46924">
    <property type="entry name" value="RNA polymerase subunit RPB10"/>
    <property type="match status" value="1"/>
</dbReference>